<evidence type="ECO:0000256" key="1">
    <source>
        <dbReference type="SAM" id="MobiDB-lite"/>
    </source>
</evidence>
<feature type="region of interest" description="Disordered" evidence="1">
    <location>
        <begin position="42"/>
        <end position="108"/>
    </location>
</feature>
<proteinExistence type="predicted"/>
<evidence type="ECO:0000313" key="2">
    <source>
        <dbReference type="EMBL" id="CAA9230128.1"/>
    </source>
</evidence>
<evidence type="ECO:0008006" key="3">
    <source>
        <dbReference type="Google" id="ProtNLM"/>
    </source>
</evidence>
<accession>A0A6J4HRP5</accession>
<dbReference type="EMBL" id="CADCSZ010000072">
    <property type="protein sequence ID" value="CAA9230128.1"/>
    <property type="molecule type" value="Genomic_DNA"/>
</dbReference>
<name>A0A6J4HRP5_9ACTN</name>
<protein>
    <recommendedName>
        <fullName evidence="3">Peptidase M10 metallopeptidase domain-containing protein</fullName>
    </recommendedName>
</protein>
<feature type="compositionally biased region" description="Low complexity" evidence="1">
    <location>
        <begin position="63"/>
        <end position="103"/>
    </location>
</feature>
<dbReference type="AlphaFoldDB" id="A0A6J4HRP5"/>
<sequence>MPAAEEAASIPSRPPGPRAVRARLLTVALVVLVGACGGATKFDDEVSAVGDGTSVPTTGTTLPAATSGSTTTQTTTAAASRRPSTSAAGQARSAPRTAATRAPAPAPNPSELAILRAANGPPGAAAGIILQPSPARSLVVEVLEQPGAAANRPALDRVMADLRRYSGKPVSEVHTPLPGGSPSRSWTEPELEALADRSARVGRGPDRFVLRMVFVRGQNARSGSILAVTFRGDTFAAFPDRYGSAGQQVITTVTVHEVGHLLGLVDLYLDRGRADTRNDPARGGHSSNPGSVMYYAVDPSLLGSLFGGASDRFDARDEQDLAAIRAGARFGSNP</sequence>
<dbReference type="SUPFAM" id="SSF55486">
    <property type="entry name" value="Metalloproteases ('zincins'), catalytic domain"/>
    <property type="match status" value="1"/>
</dbReference>
<organism evidence="2">
    <name type="scientific">uncultured Acidimicrobiales bacterium</name>
    <dbReference type="NCBI Taxonomy" id="310071"/>
    <lineage>
        <taxon>Bacteria</taxon>
        <taxon>Bacillati</taxon>
        <taxon>Actinomycetota</taxon>
        <taxon>Acidimicrobiia</taxon>
        <taxon>Acidimicrobiales</taxon>
        <taxon>environmental samples</taxon>
    </lineage>
</organism>
<gene>
    <name evidence="2" type="ORF">AVDCRST_MAG76-1194</name>
</gene>
<reference evidence="2" key="1">
    <citation type="submission" date="2020-02" db="EMBL/GenBank/DDBJ databases">
        <authorList>
            <person name="Meier V. D."/>
        </authorList>
    </citation>
    <scope>NUCLEOTIDE SEQUENCE</scope>
    <source>
        <strain evidence="2">AVDCRST_MAG76</strain>
    </source>
</reference>